<comment type="caution">
    <text evidence="1">The sequence shown here is derived from an EMBL/GenBank/DDBJ whole genome shotgun (WGS) entry which is preliminary data.</text>
</comment>
<sequence length="137" mass="15261">MIAAAVSLQITSSCFLWALHCCVLRAVRLSATPSPVRRPPTFFPPLFLRIAPSFLFCFPTTYNVSAEQILDPDTHYSSPTGAEVTATARHEYRATLDSRCFATTSQLYSSPSHLTSRDRNTPSASPWPDLHLDHYLC</sequence>
<accession>A0A9P4MPN0</accession>
<dbReference type="AlphaFoldDB" id="A0A9P4MPN0"/>
<dbReference type="EMBL" id="ML996083">
    <property type="protein sequence ID" value="KAF2154826.1"/>
    <property type="molecule type" value="Genomic_DNA"/>
</dbReference>
<organism evidence="1 2">
    <name type="scientific">Myriangium duriaei CBS 260.36</name>
    <dbReference type="NCBI Taxonomy" id="1168546"/>
    <lineage>
        <taxon>Eukaryota</taxon>
        <taxon>Fungi</taxon>
        <taxon>Dikarya</taxon>
        <taxon>Ascomycota</taxon>
        <taxon>Pezizomycotina</taxon>
        <taxon>Dothideomycetes</taxon>
        <taxon>Dothideomycetidae</taxon>
        <taxon>Myriangiales</taxon>
        <taxon>Myriangiaceae</taxon>
        <taxon>Myriangium</taxon>
    </lineage>
</organism>
<proteinExistence type="predicted"/>
<dbReference type="Proteomes" id="UP000799439">
    <property type="component" value="Unassembled WGS sequence"/>
</dbReference>
<evidence type="ECO:0000313" key="2">
    <source>
        <dbReference type="Proteomes" id="UP000799439"/>
    </source>
</evidence>
<reference evidence="1" key="1">
    <citation type="journal article" date="2020" name="Stud. Mycol.">
        <title>101 Dothideomycetes genomes: a test case for predicting lifestyles and emergence of pathogens.</title>
        <authorList>
            <person name="Haridas S."/>
            <person name="Albert R."/>
            <person name="Binder M."/>
            <person name="Bloem J."/>
            <person name="Labutti K."/>
            <person name="Salamov A."/>
            <person name="Andreopoulos B."/>
            <person name="Baker S."/>
            <person name="Barry K."/>
            <person name="Bills G."/>
            <person name="Bluhm B."/>
            <person name="Cannon C."/>
            <person name="Castanera R."/>
            <person name="Culley D."/>
            <person name="Daum C."/>
            <person name="Ezra D."/>
            <person name="Gonzalez J."/>
            <person name="Henrissat B."/>
            <person name="Kuo A."/>
            <person name="Liang C."/>
            <person name="Lipzen A."/>
            <person name="Lutzoni F."/>
            <person name="Magnuson J."/>
            <person name="Mondo S."/>
            <person name="Nolan M."/>
            <person name="Ohm R."/>
            <person name="Pangilinan J."/>
            <person name="Park H.-J."/>
            <person name="Ramirez L."/>
            <person name="Alfaro M."/>
            <person name="Sun H."/>
            <person name="Tritt A."/>
            <person name="Yoshinaga Y."/>
            <person name="Zwiers L.-H."/>
            <person name="Turgeon B."/>
            <person name="Goodwin S."/>
            <person name="Spatafora J."/>
            <person name="Crous P."/>
            <person name="Grigoriev I."/>
        </authorList>
    </citation>
    <scope>NUCLEOTIDE SEQUENCE</scope>
    <source>
        <strain evidence="1">CBS 260.36</strain>
    </source>
</reference>
<keyword evidence="2" id="KW-1185">Reference proteome</keyword>
<evidence type="ECO:0000313" key="1">
    <source>
        <dbReference type="EMBL" id="KAF2154826.1"/>
    </source>
</evidence>
<name>A0A9P4MPN0_9PEZI</name>
<protein>
    <submittedName>
        <fullName evidence="1">Uncharacterized protein</fullName>
    </submittedName>
</protein>
<gene>
    <name evidence="1" type="ORF">K461DRAFT_102895</name>
</gene>